<dbReference type="PANTHER" id="PTHR47338">
    <property type="entry name" value="ZN(II)2CYS6 TRANSCRIPTION FACTOR (EUROFUNG)-RELATED"/>
    <property type="match status" value="1"/>
</dbReference>
<keyword evidence="2" id="KW-0479">Metal-binding</keyword>
<evidence type="ECO:0000259" key="7">
    <source>
        <dbReference type="SMART" id="SM00906"/>
    </source>
</evidence>
<evidence type="ECO:0000256" key="3">
    <source>
        <dbReference type="ARBA" id="ARBA00023015"/>
    </source>
</evidence>
<feature type="region of interest" description="Disordered" evidence="6">
    <location>
        <begin position="57"/>
        <end position="88"/>
    </location>
</feature>
<evidence type="ECO:0000256" key="6">
    <source>
        <dbReference type="SAM" id="MobiDB-lite"/>
    </source>
</evidence>
<dbReference type="InterPro" id="IPR050815">
    <property type="entry name" value="TF_fung"/>
</dbReference>
<dbReference type="GO" id="GO:0005634">
    <property type="term" value="C:nucleus"/>
    <property type="evidence" value="ECO:0007669"/>
    <property type="project" value="UniProtKB-SubCell"/>
</dbReference>
<protein>
    <recommendedName>
        <fullName evidence="7">Xylanolytic transcriptional activator regulatory domain-containing protein</fullName>
    </recommendedName>
</protein>
<dbReference type="PANTHER" id="PTHR47338:SF29">
    <property type="entry name" value="ZN(2)-C6 FUNGAL-TYPE DOMAIN-CONTAINING PROTEIN"/>
    <property type="match status" value="1"/>
</dbReference>
<keyword evidence="3" id="KW-0805">Transcription regulation</keyword>
<dbReference type="SMART" id="SM00906">
    <property type="entry name" value="Fungal_trans"/>
    <property type="match status" value="1"/>
</dbReference>
<keyword evidence="4" id="KW-0804">Transcription</keyword>
<dbReference type="GO" id="GO:0008270">
    <property type="term" value="F:zinc ion binding"/>
    <property type="evidence" value="ECO:0007669"/>
    <property type="project" value="InterPro"/>
</dbReference>
<evidence type="ECO:0000313" key="8">
    <source>
        <dbReference type="EMBL" id="KTB35629.1"/>
    </source>
</evidence>
<evidence type="ECO:0000256" key="2">
    <source>
        <dbReference type="ARBA" id="ARBA00022723"/>
    </source>
</evidence>
<dbReference type="InterPro" id="IPR007219">
    <property type="entry name" value="XnlR_reg_dom"/>
</dbReference>
<evidence type="ECO:0000256" key="5">
    <source>
        <dbReference type="ARBA" id="ARBA00023242"/>
    </source>
</evidence>
<reference evidence="8 9" key="1">
    <citation type="submission" date="2015-12" db="EMBL/GenBank/DDBJ databases">
        <title>Draft genome sequence of Moniliophthora roreri, the causal agent of frosty pod rot of cacao.</title>
        <authorList>
            <person name="Aime M.C."/>
            <person name="Diaz-Valderrama J.R."/>
            <person name="Kijpornyongpan T."/>
            <person name="Phillips-Mora W."/>
        </authorList>
    </citation>
    <scope>NUCLEOTIDE SEQUENCE [LARGE SCALE GENOMIC DNA]</scope>
    <source>
        <strain evidence="8 9">MCA 2952</strain>
    </source>
</reference>
<dbReference type="EMBL" id="LATX01001986">
    <property type="protein sequence ID" value="KTB35629.1"/>
    <property type="molecule type" value="Genomic_DNA"/>
</dbReference>
<feature type="domain" description="Xylanolytic transcriptional activator regulatory" evidence="7">
    <location>
        <begin position="229"/>
        <end position="314"/>
    </location>
</feature>
<organism evidence="8 9">
    <name type="scientific">Moniliophthora roreri</name>
    <name type="common">Frosty pod rot fungus</name>
    <name type="synonym">Monilia roreri</name>
    <dbReference type="NCBI Taxonomy" id="221103"/>
    <lineage>
        <taxon>Eukaryota</taxon>
        <taxon>Fungi</taxon>
        <taxon>Dikarya</taxon>
        <taxon>Basidiomycota</taxon>
        <taxon>Agaricomycotina</taxon>
        <taxon>Agaricomycetes</taxon>
        <taxon>Agaricomycetidae</taxon>
        <taxon>Agaricales</taxon>
        <taxon>Marasmiineae</taxon>
        <taxon>Marasmiaceae</taxon>
        <taxon>Moniliophthora</taxon>
    </lineage>
</organism>
<name>A0A0W0FH20_MONRR</name>
<proteinExistence type="predicted"/>
<comment type="caution">
    <text evidence="8">The sequence shown here is derived from an EMBL/GenBank/DDBJ whole genome shotgun (WGS) entry which is preliminary data.</text>
</comment>
<accession>A0A0W0FH20</accession>
<dbReference type="GO" id="GO:0006351">
    <property type="term" value="P:DNA-templated transcription"/>
    <property type="evidence" value="ECO:0007669"/>
    <property type="project" value="InterPro"/>
</dbReference>
<dbReference type="GO" id="GO:0003677">
    <property type="term" value="F:DNA binding"/>
    <property type="evidence" value="ECO:0007669"/>
    <property type="project" value="InterPro"/>
</dbReference>
<dbReference type="Proteomes" id="UP000054988">
    <property type="component" value="Unassembled WGS sequence"/>
</dbReference>
<dbReference type="Pfam" id="PF04082">
    <property type="entry name" value="Fungal_trans"/>
    <property type="match status" value="1"/>
</dbReference>
<gene>
    <name evidence="8" type="ORF">WG66_11794</name>
</gene>
<keyword evidence="5" id="KW-0539">Nucleus</keyword>
<comment type="subcellular location">
    <subcellularLocation>
        <location evidence="1">Nucleus</location>
    </subcellularLocation>
</comment>
<evidence type="ECO:0000256" key="4">
    <source>
        <dbReference type="ARBA" id="ARBA00023163"/>
    </source>
</evidence>
<dbReference type="eggNOG" id="ENOG502QWTJ">
    <property type="taxonomic scope" value="Eukaryota"/>
</dbReference>
<dbReference type="GO" id="GO:0000981">
    <property type="term" value="F:DNA-binding transcription factor activity, RNA polymerase II-specific"/>
    <property type="evidence" value="ECO:0007669"/>
    <property type="project" value="InterPro"/>
</dbReference>
<evidence type="ECO:0000313" key="9">
    <source>
        <dbReference type="Proteomes" id="UP000054988"/>
    </source>
</evidence>
<sequence length="534" mass="59029">MTYLLDVEKSSVTIILVSGIAGGHGEDCEYDTSSGTTRIQLLEQQIAQLEAKLRKLQDSADHDPVTDIQIPGRTPGPSKSAPRASEDFPFVPVPRVKRISKDPDLNLPANWWVSNDLPDKISKLLVDSFAPNALLLGFFLHGPRFLESMFSSKRTPPLPRPAPSLISVIHLVGIQCSPSKQFREHESLFLQRALQAMDANRHPRYVVHNIQAEILLTHYFLRIGKFGQAMHRLNSAMSLAISCGLHKQSTHHSPASYQLPPPIDGIERGERLDAFWAVVLLHKAWGVSLQWPSRISALLDDIVDTPLPLDIGAYESGDVATNPEGYLTLQVLGGAVNVDKPPKGASTWLGASVKAAVLFERATYLGIQWQSVMNDPEEMAQMHPFIQYLTNFVASLPSISACHESALRHSWLVTQSLAHAAVIQLGSAFDDPQAKQSCLASARAAVRVLKQFRAEEPECEDVNSLLGTTWTPVCKVLIRAISEIDQRKDPTNSALREELRGELWTVISAMTLFGIHCAVIRSQLNQIQQQYAFS</sequence>
<dbReference type="AlphaFoldDB" id="A0A0W0FH20"/>
<evidence type="ECO:0000256" key="1">
    <source>
        <dbReference type="ARBA" id="ARBA00004123"/>
    </source>
</evidence>
<dbReference type="CDD" id="cd12148">
    <property type="entry name" value="fungal_TF_MHR"/>
    <property type="match status" value="1"/>
</dbReference>